<feature type="domain" description="Anaphase-promoting complex subunit 4-like WD40" evidence="7">
    <location>
        <begin position="30"/>
        <end position="131"/>
    </location>
</feature>
<dbReference type="GO" id="GO:0031145">
    <property type="term" value="P:anaphase-promoting complex-dependent catabolic process"/>
    <property type="evidence" value="ECO:0007669"/>
    <property type="project" value="InterPro"/>
</dbReference>
<evidence type="ECO:0000256" key="4">
    <source>
        <dbReference type="ARBA" id="ARBA00022786"/>
    </source>
</evidence>
<dbReference type="PANTHER" id="PTHR13260">
    <property type="entry name" value="ANAPHASE PROMOTING COMPLEX SUBUNIT 4 APC4"/>
    <property type="match status" value="1"/>
</dbReference>
<evidence type="ECO:0000259" key="8">
    <source>
        <dbReference type="Pfam" id="PF12896"/>
    </source>
</evidence>
<evidence type="ECO:0000313" key="9">
    <source>
        <dbReference type="EMBL" id="KAF1914683.1"/>
    </source>
</evidence>
<keyword evidence="10" id="KW-1185">Reference proteome</keyword>
<keyword evidence="4" id="KW-0833">Ubl conjugation pathway</keyword>
<dbReference type="InterPro" id="IPR024977">
    <property type="entry name" value="Apc4-like_WD40_dom"/>
</dbReference>
<gene>
    <name evidence="9" type="ORF">BDU57DRAFT_588921</name>
</gene>
<evidence type="ECO:0000256" key="3">
    <source>
        <dbReference type="ARBA" id="ARBA00022776"/>
    </source>
</evidence>
<organism evidence="9 10">
    <name type="scientific">Ampelomyces quisqualis</name>
    <name type="common">Powdery mildew agent</name>
    <dbReference type="NCBI Taxonomy" id="50730"/>
    <lineage>
        <taxon>Eukaryota</taxon>
        <taxon>Fungi</taxon>
        <taxon>Dikarya</taxon>
        <taxon>Ascomycota</taxon>
        <taxon>Pezizomycotina</taxon>
        <taxon>Dothideomycetes</taxon>
        <taxon>Pleosporomycetidae</taxon>
        <taxon>Pleosporales</taxon>
        <taxon>Pleosporineae</taxon>
        <taxon>Phaeosphaeriaceae</taxon>
        <taxon>Ampelomyces</taxon>
    </lineage>
</organism>
<evidence type="ECO:0000259" key="7">
    <source>
        <dbReference type="Pfam" id="PF12894"/>
    </source>
</evidence>
<dbReference type="Pfam" id="PF12896">
    <property type="entry name" value="ANAPC4"/>
    <property type="match status" value="1"/>
</dbReference>
<accession>A0A6A5QGP7</accession>
<dbReference type="GO" id="GO:0005680">
    <property type="term" value="C:anaphase-promoting complex"/>
    <property type="evidence" value="ECO:0007669"/>
    <property type="project" value="InterPro"/>
</dbReference>
<dbReference type="AlphaFoldDB" id="A0A6A5QGP7"/>
<dbReference type="OrthoDB" id="2110451at2759"/>
<reference evidence="9" key="1">
    <citation type="journal article" date="2020" name="Stud. Mycol.">
        <title>101 Dothideomycetes genomes: a test case for predicting lifestyles and emergence of pathogens.</title>
        <authorList>
            <person name="Haridas S."/>
            <person name="Albert R."/>
            <person name="Binder M."/>
            <person name="Bloem J."/>
            <person name="Labutti K."/>
            <person name="Salamov A."/>
            <person name="Andreopoulos B."/>
            <person name="Baker S."/>
            <person name="Barry K."/>
            <person name="Bills G."/>
            <person name="Bluhm B."/>
            <person name="Cannon C."/>
            <person name="Castanera R."/>
            <person name="Culley D."/>
            <person name="Daum C."/>
            <person name="Ezra D."/>
            <person name="Gonzalez J."/>
            <person name="Henrissat B."/>
            <person name="Kuo A."/>
            <person name="Liang C."/>
            <person name="Lipzen A."/>
            <person name="Lutzoni F."/>
            <person name="Magnuson J."/>
            <person name="Mondo S."/>
            <person name="Nolan M."/>
            <person name="Ohm R."/>
            <person name="Pangilinan J."/>
            <person name="Park H.-J."/>
            <person name="Ramirez L."/>
            <person name="Alfaro M."/>
            <person name="Sun H."/>
            <person name="Tritt A."/>
            <person name="Yoshinaga Y."/>
            <person name="Zwiers L.-H."/>
            <person name="Turgeon B."/>
            <person name="Goodwin S."/>
            <person name="Spatafora J."/>
            <person name="Crous P."/>
            <person name="Grigoriev I."/>
        </authorList>
    </citation>
    <scope>NUCLEOTIDE SEQUENCE</scope>
    <source>
        <strain evidence="9">HMLAC05119</strain>
    </source>
</reference>
<dbReference type="GO" id="GO:0034399">
    <property type="term" value="C:nuclear periphery"/>
    <property type="evidence" value="ECO:0007669"/>
    <property type="project" value="TreeGrafter"/>
</dbReference>
<dbReference type="GO" id="GO:0051301">
    <property type="term" value="P:cell division"/>
    <property type="evidence" value="ECO:0007669"/>
    <property type="project" value="UniProtKB-KW"/>
</dbReference>
<name>A0A6A5QGP7_AMPQU</name>
<evidence type="ECO:0000256" key="5">
    <source>
        <dbReference type="ARBA" id="ARBA00023306"/>
    </source>
</evidence>
<dbReference type="GO" id="GO:0070979">
    <property type="term" value="P:protein K11-linked ubiquitination"/>
    <property type="evidence" value="ECO:0007669"/>
    <property type="project" value="TreeGrafter"/>
</dbReference>
<dbReference type="InterPro" id="IPR024789">
    <property type="entry name" value="APC4"/>
</dbReference>
<sequence length="877" mass="97178">MAASEPKKQRQLLQQAEKILLHPVHPHLIAYCPTMDLIALVTDEENLDVYRINGQRAFGLKRKSEDVNVDALQWEFNGKSIAISWSDGSTDLVNAETGKVSHKDLMLPAPVRSSESMDEDVPSRVKCIGWGLNFIDVDAVKRRTGLRTKKTSGDSDVFGQPTTEDWDAFQDGTTVEDFLQRQPDLHTLDIAPDLPDQLAMMDVETLLPKLPAIPLPPALPFMRISQADSGNFSSQVDVDSLLHSHHLRDQNSVDMFIRCSDQGTVHPSMYDSKETVNIHLPKSWGVKSTPLLHTSHPYSCSHSLLMHTTVPNARHTNIAFVPLTLNFIPSAGIYLHLIASKTSQLQNLLLYITQCLQRIRTFFKHSQDLPSKFMLNISETLSEKGLGDLVTNLFHLACTGNCSPTMHEWLVDELAEQGQKRWDTTVSTSLSTLIALVHENLMPALDRSSIIISRLRGLAQFHDTDWIFTSPLTDFTLLLETLKNMRLLAHTVLRYAGEEKRQFHAFIKWLRFVIDFEATEPESQSRGEMEGRDSGVDVALVLEYIQYGMSRSELVPYLMPESQLEGNMRDKEAASYEDTKKAVEVLRDGGGYKEEAVCLEHVLGHFKNGVTRLLRQVSKWQEGNVRMDGGVVLEQTPAKSDDIVADMRMVFEPSTVSASANLSTYIALPTPSKIHIHRITHAPALSSLPKDIASYAISTLSFPPHSTILDASFSDDTHLLVLLSPPPTPADQNKKANHVLVSIPYTPSPSPSGSESAINNAIISYAPVPSQSLAAALLPHGACAPDTLRTNICVTNDVVQKYTRHVFEGRFTPLKLVVNGRRGRRVVVVLGSDGKHYRVLDLDFRKGGGRADGEGETDDEEGVEGEDGDGDVEMGGA</sequence>
<evidence type="ECO:0000256" key="1">
    <source>
        <dbReference type="ARBA" id="ARBA00016067"/>
    </source>
</evidence>
<dbReference type="EMBL" id="ML979137">
    <property type="protein sequence ID" value="KAF1914683.1"/>
    <property type="molecule type" value="Genomic_DNA"/>
</dbReference>
<evidence type="ECO:0000256" key="2">
    <source>
        <dbReference type="ARBA" id="ARBA00022618"/>
    </source>
</evidence>
<dbReference type="PANTHER" id="PTHR13260:SF0">
    <property type="entry name" value="ANAPHASE-PROMOTING COMPLEX SUBUNIT 4"/>
    <property type="match status" value="1"/>
</dbReference>
<dbReference type="Proteomes" id="UP000800096">
    <property type="component" value="Unassembled WGS sequence"/>
</dbReference>
<evidence type="ECO:0000313" key="10">
    <source>
        <dbReference type="Proteomes" id="UP000800096"/>
    </source>
</evidence>
<feature type="region of interest" description="Disordered" evidence="6">
    <location>
        <begin position="846"/>
        <end position="877"/>
    </location>
</feature>
<proteinExistence type="predicted"/>
<dbReference type="InterPro" id="IPR024790">
    <property type="entry name" value="APC4_long_dom"/>
</dbReference>
<keyword evidence="5" id="KW-0131">Cell cycle</keyword>
<protein>
    <recommendedName>
        <fullName evidence="1">Anaphase-promoting complex subunit 4</fullName>
    </recommendedName>
</protein>
<feature type="domain" description="Anaphase-promoting complex subunit 4 long" evidence="8">
    <location>
        <begin position="320"/>
        <end position="518"/>
    </location>
</feature>
<keyword evidence="2" id="KW-0132">Cell division</keyword>
<keyword evidence="3" id="KW-0498">Mitosis</keyword>
<feature type="compositionally biased region" description="Acidic residues" evidence="6">
    <location>
        <begin position="854"/>
        <end position="877"/>
    </location>
</feature>
<dbReference type="Pfam" id="PF12894">
    <property type="entry name" value="ANAPC4_WD40"/>
    <property type="match status" value="1"/>
</dbReference>
<evidence type="ECO:0000256" key="6">
    <source>
        <dbReference type="SAM" id="MobiDB-lite"/>
    </source>
</evidence>